<reference evidence="3 4" key="1">
    <citation type="journal article" date="2019" name="Nat. Ecol. Evol.">
        <title>Megaphylogeny resolves global patterns of mushroom evolution.</title>
        <authorList>
            <person name="Varga T."/>
            <person name="Krizsan K."/>
            <person name="Foldi C."/>
            <person name="Dima B."/>
            <person name="Sanchez-Garcia M."/>
            <person name="Sanchez-Ramirez S."/>
            <person name="Szollosi G.J."/>
            <person name="Szarkandi J.G."/>
            <person name="Papp V."/>
            <person name="Albert L."/>
            <person name="Andreopoulos W."/>
            <person name="Angelini C."/>
            <person name="Antonin V."/>
            <person name="Barry K.W."/>
            <person name="Bougher N.L."/>
            <person name="Buchanan P."/>
            <person name="Buyck B."/>
            <person name="Bense V."/>
            <person name="Catcheside P."/>
            <person name="Chovatia M."/>
            <person name="Cooper J."/>
            <person name="Damon W."/>
            <person name="Desjardin D."/>
            <person name="Finy P."/>
            <person name="Geml J."/>
            <person name="Haridas S."/>
            <person name="Hughes K."/>
            <person name="Justo A."/>
            <person name="Karasinski D."/>
            <person name="Kautmanova I."/>
            <person name="Kiss B."/>
            <person name="Kocsube S."/>
            <person name="Kotiranta H."/>
            <person name="LaButti K.M."/>
            <person name="Lechner B.E."/>
            <person name="Liimatainen K."/>
            <person name="Lipzen A."/>
            <person name="Lukacs Z."/>
            <person name="Mihaltcheva S."/>
            <person name="Morgado L.N."/>
            <person name="Niskanen T."/>
            <person name="Noordeloos M.E."/>
            <person name="Ohm R.A."/>
            <person name="Ortiz-Santana B."/>
            <person name="Ovrebo C."/>
            <person name="Racz N."/>
            <person name="Riley R."/>
            <person name="Savchenko A."/>
            <person name="Shiryaev A."/>
            <person name="Soop K."/>
            <person name="Spirin V."/>
            <person name="Szebenyi C."/>
            <person name="Tomsovsky M."/>
            <person name="Tulloss R.E."/>
            <person name="Uehling J."/>
            <person name="Grigoriev I.V."/>
            <person name="Vagvolgyi C."/>
            <person name="Papp T."/>
            <person name="Martin F.M."/>
            <person name="Miettinen O."/>
            <person name="Hibbett D.S."/>
            <person name="Nagy L.G."/>
        </authorList>
    </citation>
    <scope>NUCLEOTIDE SEQUENCE [LARGE SCALE GENOMIC DNA]</scope>
    <source>
        <strain evidence="3 4">CBS 309.79</strain>
    </source>
</reference>
<dbReference type="Pfam" id="PF12937">
    <property type="entry name" value="F-box-like"/>
    <property type="match status" value="1"/>
</dbReference>
<dbReference type="InterPro" id="IPR001810">
    <property type="entry name" value="F-box_dom"/>
</dbReference>
<organism evidence="3 4">
    <name type="scientific">Pterulicium gracile</name>
    <dbReference type="NCBI Taxonomy" id="1884261"/>
    <lineage>
        <taxon>Eukaryota</taxon>
        <taxon>Fungi</taxon>
        <taxon>Dikarya</taxon>
        <taxon>Basidiomycota</taxon>
        <taxon>Agaricomycotina</taxon>
        <taxon>Agaricomycetes</taxon>
        <taxon>Agaricomycetidae</taxon>
        <taxon>Agaricales</taxon>
        <taxon>Pleurotineae</taxon>
        <taxon>Pterulaceae</taxon>
        <taxon>Pterulicium</taxon>
    </lineage>
</organism>
<feature type="region of interest" description="Disordered" evidence="1">
    <location>
        <begin position="1"/>
        <end position="22"/>
    </location>
</feature>
<dbReference type="EMBL" id="ML178814">
    <property type="protein sequence ID" value="TFL07082.1"/>
    <property type="molecule type" value="Genomic_DNA"/>
</dbReference>
<keyword evidence="4" id="KW-1185">Reference proteome</keyword>
<evidence type="ECO:0000256" key="1">
    <source>
        <dbReference type="SAM" id="MobiDB-lite"/>
    </source>
</evidence>
<evidence type="ECO:0000313" key="4">
    <source>
        <dbReference type="Proteomes" id="UP000305067"/>
    </source>
</evidence>
<gene>
    <name evidence="3" type="ORF">BDV98DRAFT_8210</name>
</gene>
<protein>
    <recommendedName>
        <fullName evidence="2">F-box domain-containing protein</fullName>
    </recommendedName>
</protein>
<proteinExistence type="predicted"/>
<accession>A0A5C3QYR6</accession>
<name>A0A5C3QYR6_9AGAR</name>
<sequence length="344" mass="37739">MPAHYHSEAPPTSTSSYLSATTPSDTQPKVALYHYHLPNELWLEVCEYLSRSSLWPLCLTSTAFLAIARPFLYRQVKLDISGEETTNAKGAFDALALLGRNEELMHAVRKLDVRVLGTKLEQDFGINANTTTNMKNGANAMVPGLTVAFFRNLVNLGELHMKGPILVASEEVRDEVRRSVKGLGLRRLTMDLDGGGESFHEIPHFIGLQLRRRNFFAGPTISAPVLAFTNACSVDQASGHVPLLSDVHLVQFVPPSLQALTLRAFDADFLPCLLATFNQLDALQELTVTFKPREPTQPPVDIQLFCSPASPGSTLSRLTKETLPHLKILALPVSFVLALARTGS</sequence>
<feature type="compositionally biased region" description="Polar residues" evidence="1">
    <location>
        <begin position="10"/>
        <end position="22"/>
    </location>
</feature>
<evidence type="ECO:0000259" key="2">
    <source>
        <dbReference type="Pfam" id="PF12937"/>
    </source>
</evidence>
<feature type="domain" description="F-box" evidence="2">
    <location>
        <begin position="36"/>
        <end position="77"/>
    </location>
</feature>
<dbReference type="AlphaFoldDB" id="A0A5C3QYR6"/>
<dbReference type="Proteomes" id="UP000305067">
    <property type="component" value="Unassembled WGS sequence"/>
</dbReference>
<evidence type="ECO:0000313" key="3">
    <source>
        <dbReference type="EMBL" id="TFL07082.1"/>
    </source>
</evidence>